<evidence type="ECO:0000313" key="7">
    <source>
        <dbReference type="EMBL" id="KER30833.1"/>
    </source>
</evidence>
<evidence type="ECO:0000256" key="6">
    <source>
        <dbReference type="ARBA" id="ARBA00044739"/>
    </source>
</evidence>
<proteinExistence type="predicted"/>
<evidence type="ECO:0000256" key="4">
    <source>
        <dbReference type="ARBA" id="ARBA00022803"/>
    </source>
</evidence>
<dbReference type="GO" id="GO:0003341">
    <property type="term" value="P:cilium movement"/>
    <property type="evidence" value="ECO:0007669"/>
    <property type="project" value="TreeGrafter"/>
</dbReference>
<dbReference type="InterPro" id="IPR019734">
    <property type="entry name" value="TPR_rpt"/>
</dbReference>
<evidence type="ECO:0000256" key="2">
    <source>
        <dbReference type="ARBA" id="ARBA00022490"/>
    </source>
</evidence>
<keyword evidence="4" id="KW-0802">TPR repeat</keyword>
<dbReference type="EMBL" id="KL596654">
    <property type="protein sequence ID" value="KER30833.1"/>
    <property type="molecule type" value="Genomic_DNA"/>
</dbReference>
<dbReference type="Gene3D" id="1.25.40.10">
    <property type="entry name" value="Tetratricopeptide repeat domain"/>
    <property type="match status" value="1"/>
</dbReference>
<name>A0A074ZTN9_OPIVI</name>
<dbReference type="Proteomes" id="UP000054324">
    <property type="component" value="Unassembled WGS sequence"/>
</dbReference>
<accession>A0A074ZTN9</accession>
<dbReference type="GO" id="GO:0005737">
    <property type="term" value="C:cytoplasm"/>
    <property type="evidence" value="ECO:0007669"/>
    <property type="project" value="UniProtKB-SubCell"/>
</dbReference>
<dbReference type="PANTHER" id="PTHR46630">
    <property type="entry name" value="TETRATRICOPEPTIDE REPEAT PROTEIN 29"/>
    <property type="match status" value="1"/>
</dbReference>
<dbReference type="GO" id="GO:0005929">
    <property type="term" value="C:cilium"/>
    <property type="evidence" value="ECO:0007669"/>
    <property type="project" value="TreeGrafter"/>
</dbReference>
<dbReference type="AlphaFoldDB" id="A0A074ZTN9"/>
<keyword evidence="8" id="KW-1185">Reference proteome</keyword>
<evidence type="ECO:0000256" key="5">
    <source>
        <dbReference type="ARBA" id="ARBA00040665"/>
    </source>
</evidence>
<dbReference type="CTD" id="20316960"/>
<dbReference type="PANTHER" id="PTHR46630:SF1">
    <property type="entry name" value="TETRATRICOPEPTIDE REPEAT PROTEIN 29"/>
    <property type="match status" value="1"/>
</dbReference>
<evidence type="ECO:0000256" key="1">
    <source>
        <dbReference type="ARBA" id="ARBA00004496"/>
    </source>
</evidence>
<dbReference type="InterPro" id="IPR011990">
    <property type="entry name" value="TPR-like_helical_dom_sf"/>
</dbReference>
<dbReference type="OrthoDB" id="626167at2759"/>
<dbReference type="SUPFAM" id="SSF48452">
    <property type="entry name" value="TPR-like"/>
    <property type="match status" value="1"/>
</dbReference>
<gene>
    <name evidence="7" type="ORF">T265_02772</name>
</gene>
<organism evidence="7 8">
    <name type="scientific">Opisthorchis viverrini</name>
    <name type="common">Southeast Asian liver fluke</name>
    <dbReference type="NCBI Taxonomy" id="6198"/>
    <lineage>
        <taxon>Eukaryota</taxon>
        <taxon>Metazoa</taxon>
        <taxon>Spiralia</taxon>
        <taxon>Lophotrochozoa</taxon>
        <taxon>Platyhelminthes</taxon>
        <taxon>Trematoda</taxon>
        <taxon>Digenea</taxon>
        <taxon>Opisthorchiida</taxon>
        <taxon>Opisthorchiata</taxon>
        <taxon>Opisthorchiidae</taxon>
        <taxon>Opisthorchis</taxon>
    </lineage>
</organism>
<comment type="function">
    <text evidence="6">Axonemal protein which is implicated in axonemal and/or peri-axonemal structure assembly and regulates flagellum assembly and beating and therefore sperm motility.</text>
</comment>
<dbReference type="Pfam" id="PF13181">
    <property type="entry name" value="TPR_8"/>
    <property type="match status" value="1"/>
</dbReference>
<dbReference type="RefSeq" id="XP_009165361.1">
    <property type="nucleotide sequence ID" value="XM_009167097.1"/>
</dbReference>
<comment type="subcellular location">
    <subcellularLocation>
        <location evidence="1">Cytoplasm</location>
    </subcellularLocation>
</comment>
<reference evidence="7 8" key="1">
    <citation type="submission" date="2013-11" db="EMBL/GenBank/DDBJ databases">
        <title>Opisthorchis viverrini - life in the bile duct.</title>
        <authorList>
            <person name="Young N.D."/>
            <person name="Nagarajan N."/>
            <person name="Lin S.J."/>
            <person name="Korhonen P.K."/>
            <person name="Jex A.R."/>
            <person name="Hall R.S."/>
            <person name="Safavi-Hemami H."/>
            <person name="Kaewkong W."/>
            <person name="Bertrand D."/>
            <person name="Gao S."/>
            <person name="Seet Q."/>
            <person name="Wongkham S."/>
            <person name="Teh B.T."/>
            <person name="Wongkham C."/>
            <person name="Intapan P.M."/>
            <person name="Maleewong W."/>
            <person name="Yang X."/>
            <person name="Hu M."/>
            <person name="Wang Z."/>
            <person name="Hofmann A."/>
            <person name="Sternberg P.W."/>
            <person name="Tan P."/>
            <person name="Wang J."/>
            <person name="Gasser R.B."/>
        </authorList>
    </citation>
    <scope>NUCLEOTIDE SEQUENCE [LARGE SCALE GENOMIC DNA]</scope>
</reference>
<dbReference type="GeneID" id="20316960"/>
<evidence type="ECO:0000256" key="3">
    <source>
        <dbReference type="ARBA" id="ARBA00022737"/>
    </source>
</evidence>
<sequence length="538" mass="61371">MHGGHETYFSSSLDSNNSADKMPPFSQCYGTKPGTKPLMKNFCGFRSGSFGINREIVNRIDQQIECNVGCNVSNLTSKKLAPINCGQLSAAINDQATMLRLRSEVPHLTRKDVAEVRLPFFELLCHELLENGYHYAFSEMFSIYQAQNEERSDAGPESALWYIPPLSEQSDKMRLVAHHLTEAEAASRRGDAHTVFTMCLLLGLSFLQNSDDQWLSEHFFKHALEAAKMIKDDDGLKLALAHEHCGQILQARGKLAEASVSLQEFHRLTRNKLWKNNQGQLLQKLASTLLVENYQRQIDECPPDYHSDRIQLCHKAQKIAIECDDWKVEAPVSLRLGELLEEAGRLDEALSVRREFFEKACMKGDYLNLGRVCEALAKLCHRMNKMEESIQYLQKFAQSCERHGQWLELGRACQMLGTAYDTVGDYTSALKWMKKSYNLPHMIQGLKPDLMKDTTEAARIMIGVSRAHLMHDRYAKNVLQSTSKSVHRIVKWKASPKDEEKLFDLHELNVPPVTFITRRPKRDMLHCAHDPVTGFLHH</sequence>
<protein>
    <recommendedName>
        <fullName evidence="5">Tetratricopeptide repeat protein 29</fullName>
    </recommendedName>
</protein>
<keyword evidence="3" id="KW-0677">Repeat</keyword>
<dbReference type="InterPro" id="IPR051476">
    <property type="entry name" value="Bac_ResReg_Asp_Phosphatase"/>
</dbReference>
<dbReference type="KEGG" id="ovi:T265_02772"/>
<keyword evidence="2" id="KW-0963">Cytoplasm</keyword>
<evidence type="ECO:0000313" key="8">
    <source>
        <dbReference type="Proteomes" id="UP000054324"/>
    </source>
</evidence>